<reference evidence="2" key="1">
    <citation type="journal article" date="2020" name="Int. J. Syst. Evol. Microbiol.">
        <title>Capnocytophaga felis sp. nov. isolated from the feline oral cavity.</title>
        <authorList>
            <person name="Suzuki M."/>
            <person name="Umeda K."/>
            <person name="Kimura M."/>
            <person name="Imaoka K."/>
            <person name="Morikawa S."/>
            <person name="Maeda K."/>
        </authorList>
    </citation>
    <scope>NUCLEOTIDE SEQUENCE [LARGE SCALE GENOMIC DNA]</scope>
    <source>
        <strain evidence="2">KC07070</strain>
    </source>
</reference>
<accession>A0A5M4B6I4</accession>
<name>A0A5M4B6I4_9FLAO</name>
<gene>
    <name evidence="1" type="ORF">RCZ01_01770</name>
</gene>
<proteinExistence type="predicted"/>
<protein>
    <submittedName>
        <fullName evidence="1">Uncharacterized protein</fullName>
    </submittedName>
</protein>
<evidence type="ECO:0000313" key="1">
    <source>
        <dbReference type="EMBL" id="GET44875.1"/>
    </source>
</evidence>
<evidence type="ECO:0000313" key="2">
    <source>
        <dbReference type="Proteomes" id="UP000398217"/>
    </source>
</evidence>
<keyword evidence="2" id="KW-1185">Reference proteome</keyword>
<organism evidence="1 2">
    <name type="scientific">Capnocytophaga felis</name>
    <dbReference type="NCBI Taxonomy" id="2267611"/>
    <lineage>
        <taxon>Bacteria</taxon>
        <taxon>Pseudomonadati</taxon>
        <taxon>Bacteroidota</taxon>
        <taxon>Flavobacteriia</taxon>
        <taxon>Flavobacteriales</taxon>
        <taxon>Flavobacteriaceae</taxon>
        <taxon>Capnocytophaga</taxon>
    </lineage>
</organism>
<comment type="caution">
    <text evidence="1">The sequence shown here is derived from an EMBL/GenBank/DDBJ whole genome shotgun (WGS) entry which is preliminary data.</text>
</comment>
<dbReference type="Proteomes" id="UP000398217">
    <property type="component" value="Unassembled WGS sequence"/>
</dbReference>
<dbReference type="AlphaFoldDB" id="A0A5M4B6I4"/>
<dbReference type="EMBL" id="BLBC01000004">
    <property type="protein sequence ID" value="GET44875.1"/>
    <property type="molecule type" value="Genomic_DNA"/>
</dbReference>
<sequence length="73" mass="8698">MFQDKRIEVKDKLYKVSYIVIVRLSEVEAFFSYYFSTLLEMTQRLKNNSKIFIKIGIIIAVFQLNKNLKLCTI</sequence>